<dbReference type="GO" id="GO:0000978">
    <property type="term" value="F:RNA polymerase II cis-regulatory region sequence-specific DNA binding"/>
    <property type="evidence" value="ECO:0007669"/>
    <property type="project" value="TreeGrafter"/>
</dbReference>
<dbReference type="PROSITE" id="PS51294">
    <property type="entry name" value="HTH_MYB"/>
    <property type="match status" value="2"/>
</dbReference>
<dbReference type="Gene3D" id="1.10.10.60">
    <property type="entry name" value="Homeodomain-like"/>
    <property type="match status" value="2"/>
</dbReference>
<feature type="domain" description="HTH myb-type" evidence="3">
    <location>
        <begin position="3"/>
        <end position="54"/>
    </location>
</feature>
<feature type="region of interest" description="Disordered" evidence="1">
    <location>
        <begin position="249"/>
        <end position="296"/>
    </location>
</feature>
<comment type="caution">
    <text evidence="4">The sequence shown here is derived from an EMBL/GenBank/DDBJ whole genome shotgun (WGS) entry which is preliminary data.</text>
</comment>
<feature type="region of interest" description="Disordered" evidence="1">
    <location>
        <begin position="175"/>
        <end position="207"/>
    </location>
</feature>
<dbReference type="InterPro" id="IPR017930">
    <property type="entry name" value="Myb_dom"/>
</dbReference>
<feature type="compositionally biased region" description="Polar residues" evidence="1">
    <location>
        <begin position="268"/>
        <end position="278"/>
    </location>
</feature>
<dbReference type="GO" id="GO:0045944">
    <property type="term" value="P:positive regulation of transcription by RNA polymerase II"/>
    <property type="evidence" value="ECO:0007669"/>
    <property type="project" value="TreeGrafter"/>
</dbReference>
<evidence type="ECO:0000259" key="3">
    <source>
        <dbReference type="PROSITE" id="PS51294"/>
    </source>
</evidence>
<feature type="domain" description="HTH myb-type" evidence="3">
    <location>
        <begin position="55"/>
        <end position="109"/>
    </location>
</feature>
<organism evidence="4 5">
    <name type="scientific">Phialemonium atrogriseum</name>
    <dbReference type="NCBI Taxonomy" id="1093897"/>
    <lineage>
        <taxon>Eukaryota</taxon>
        <taxon>Fungi</taxon>
        <taxon>Dikarya</taxon>
        <taxon>Ascomycota</taxon>
        <taxon>Pezizomycotina</taxon>
        <taxon>Sordariomycetes</taxon>
        <taxon>Sordariomycetidae</taxon>
        <taxon>Cephalothecales</taxon>
        <taxon>Cephalothecaceae</taxon>
        <taxon>Phialemonium</taxon>
    </lineage>
</organism>
<name>A0AAJ0C5S3_9PEZI</name>
<dbReference type="EMBL" id="MU839000">
    <property type="protein sequence ID" value="KAK1770485.1"/>
    <property type="molecule type" value="Genomic_DNA"/>
</dbReference>
<dbReference type="CDD" id="cd00167">
    <property type="entry name" value="SANT"/>
    <property type="match status" value="2"/>
</dbReference>
<dbReference type="Pfam" id="PF00249">
    <property type="entry name" value="Myb_DNA-binding"/>
    <property type="match status" value="2"/>
</dbReference>
<feature type="compositionally biased region" description="Polar residues" evidence="1">
    <location>
        <begin position="185"/>
        <end position="195"/>
    </location>
</feature>
<evidence type="ECO:0000259" key="2">
    <source>
        <dbReference type="PROSITE" id="PS50090"/>
    </source>
</evidence>
<dbReference type="RefSeq" id="XP_060286698.1">
    <property type="nucleotide sequence ID" value="XM_060423170.1"/>
</dbReference>
<gene>
    <name evidence="4" type="ORF">QBC33DRAFT_269020</name>
</gene>
<dbReference type="GeneID" id="85306357"/>
<dbReference type="SMART" id="SM00717">
    <property type="entry name" value="SANT"/>
    <property type="match status" value="2"/>
</dbReference>
<evidence type="ECO:0000313" key="5">
    <source>
        <dbReference type="Proteomes" id="UP001244011"/>
    </source>
</evidence>
<dbReference type="PROSITE" id="PS50090">
    <property type="entry name" value="MYB_LIKE"/>
    <property type="match status" value="2"/>
</dbReference>
<proteinExistence type="predicted"/>
<keyword evidence="4" id="KW-0238">DNA-binding</keyword>
<feature type="domain" description="Myb-like" evidence="2">
    <location>
        <begin position="3"/>
        <end position="54"/>
    </location>
</feature>
<dbReference type="InterPro" id="IPR050560">
    <property type="entry name" value="MYB_TF"/>
</dbReference>
<sequence length="308" mass="34185">MSSTRQKRGPWSQMEDAILMNLIQTQGAFNWVRTSQLLGTRTAKQCRERYHQNLKPSLRHYPITPEEGMQIEQFVRQFGKRWAEIARLLPGRSDNAVKNWWNGSQNRRKRMDTRQAVRMNAASYGERMAMPTQETSAAMTIPRTLPPPGAGRPLPPPPILSVELRDRSYGVETPLPSPGIHSPLSDMTPSLSDSGSHYAMSPESYTMRSPATQLPPFKIQVLPSPRASLSPIDNKLPPLRAITSPMFASAEPSQSLPPIASSRPEYYSPTSHLPTAPNSPVGLQEVPLRKTNQEVSSTTRIAVGSLLG</sequence>
<dbReference type="InterPro" id="IPR009057">
    <property type="entry name" value="Homeodomain-like_sf"/>
</dbReference>
<evidence type="ECO:0000256" key="1">
    <source>
        <dbReference type="SAM" id="MobiDB-lite"/>
    </source>
</evidence>
<protein>
    <submittedName>
        <fullName evidence="4">Myb-like DNA-binding domain-containing protein</fullName>
    </submittedName>
</protein>
<dbReference type="Proteomes" id="UP001244011">
    <property type="component" value="Unassembled WGS sequence"/>
</dbReference>
<dbReference type="GO" id="GO:0000278">
    <property type="term" value="P:mitotic cell cycle"/>
    <property type="evidence" value="ECO:0007669"/>
    <property type="project" value="TreeGrafter"/>
</dbReference>
<keyword evidence="5" id="KW-1185">Reference proteome</keyword>
<accession>A0AAJ0C5S3</accession>
<dbReference type="SUPFAM" id="SSF46689">
    <property type="entry name" value="Homeodomain-like"/>
    <property type="match status" value="1"/>
</dbReference>
<dbReference type="PANTHER" id="PTHR45614">
    <property type="entry name" value="MYB PROTEIN-RELATED"/>
    <property type="match status" value="1"/>
</dbReference>
<dbReference type="PANTHER" id="PTHR45614:SF25">
    <property type="entry name" value="MYB PROTEIN"/>
    <property type="match status" value="1"/>
</dbReference>
<feature type="domain" description="Myb-like" evidence="2">
    <location>
        <begin position="55"/>
        <end position="102"/>
    </location>
</feature>
<dbReference type="GO" id="GO:0000981">
    <property type="term" value="F:DNA-binding transcription factor activity, RNA polymerase II-specific"/>
    <property type="evidence" value="ECO:0007669"/>
    <property type="project" value="TreeGrafter"/>
</dbReference>
<evidence type="ECO:0000313" key="4">
    <source>
        <dbReference type="EMBL" id="KAK1770485.1"/>
    </source>
</evidence>
<dbReference type="AlphaFoldDB" id="A0AAJ0C5S3"/>
<dbReference type="GO" id="GO:0005634">
    <property type="term" value="C:nucleus"/>
    <property type="evidence" value="ECO:0007669"/>
    <property type="project" value="TreeGrafter"/>
</dbReference>
<reference evidence="4" key="1">
    <citation type="submission" date="2023-06" db="EMBL/GenBank/DDBJ databases">
        <title>Genome-scale phylogeny and comparative genomics of the fungal order Sordariales.</title>
        <authorList>
            <consortium name="Lawrence Berkeley National Laboratory"/>
            <person name="Hensen N."/>
            <person name="Bonometti L."/>
            <person name="Westerberg I."/>
            <person name="Brannstrom I.O."/>
            <person name="Guillou S."/>
            <person name="Cros-Aarteil S."/>
            <person name="Calhoun S."/>
            <person name="Haridas S."/>
            <person name="Kuo A."/>
            <person name="Mondo S."/>
            <person name="Pangilinan J."/>
            <person name="Riley R."/>
            <person name="Labutti K."/>
            <person name="Andreopoulos B."/>
            <person name="Lipzen A."/>
            <person name="Chen C."/>
            <person name="Yanf M."/>
            <person name="Daum C."/>
            <person name="Ng V."/>
            <person name="Clum A."/>
            <person name="Steindorff A."/>
            <person name="Ohm R."/>
            <person name="Martin F."/>
            <person name="Silar P."/>
            <person name="Natvig D."/>
            <person name="Lalanne C."/>
            <person name="Gautier V."/>
            <person name="Ament-Velasquez S.L."/>
            <person name="Kruys A."/>
            <person name="Hutchinson M.I."/>
            <person name="Powell A.J."/>
            <person name="Barry K."/>
            <person name="Miller A.N."/>
            <person name="Grigoriev I.V."/>
            <person name="Debuchy R."/>
            <person name="Gladieux P."/>
            <person name="Thoren M.H."/>
            <person name="Johannesson H."/>
        </authorList>
    </citation>
    <scope>NUCLEOTIDE SEQUENCE</scope>
    <source>
        <strain evidence="4">8032-3</strain>
    </source>
</reference>
<dbReference type="InterPro" id="IPR001005">
    <property type="entry name" value="SANT/Myb"/>
</dbReference>